<feature type="compositionally biased region" description="Pro residues" evidence="1">
    <location>
        <begin position="83"/>
        <end position="93"/>
    </location>
</feature>
<feature type="region of interest" description="Disordered" evidence="1">
    <location>
        <begin position="512"/>
        <end position="545"/>
    </location>
</feature>
<reference evidence="3" key="1">
    <citation type="journal article" date="2023" name="Insect Mol. Biol.">
        <title>Genome sequencing provides insights into the evolution of gene families encoding plant cell wall-degrading enzymes in longhorned beetles.</title>
        <authorList>
            <person name="Shin N.R."/>
            <person name="Okamura Y."/>
            <person name="Kirsch R."/>
            <person name="Pauchet Y."/>
        </authorList>
    </citation>
    <scope>NUCLEOTIDE SEQUENCE</scope>
    <source>
        <strain evidence="3">AMC_N1</strain>
    </source>
</reference>
<dbReference type="GO" id="GO:0005524">
    <property type="term" value="F:ATP binding"/>
    <property type="evidence" value="ECO:0007669"/>
    <property type="project" value="InterPro"/>
</dbReference>
<keyword evidence="4" id="KW-1185">Reference proteome</keyword>
<dbReference type="Pfam" id="PF00004">
    <property type="entry name" value="AAA"/>
    <property type="match status" value="1"/>
</dbReference>
<dbReference type="GO" id="GO:0016887">
    <property type="term" value="F:ATP hydrolysis activity"/>
    <property type="evidence" value="ECO:0007669"/>
    <property type="project" value="InterPro"/>
</dbReference>
<dbReference type="Gene3D" id="1.10.8.60">
    <property type="match status" value="1"/>
</dbReference>
<feature type="compositionally biased region" description="Basic residues" evidence="1">
    <location>
        <begin position="512"/>
        <end position="536"/>
    </location>
</feature>
<evidence type="ECO:0000259" key="2">
    <source>
        <dbReference type="Pfam" id="PF00004"/>
    </source>
</evidence>
<dbReference type="SUPFAM" id="SSF52540">
    <property type="entry name" value="P-loop containing nucleoside triphosphate hydrolases"/>
    <property type="match status" value="1"/>
</dbReference>
<dbReference type="InterPro" id="IPR003959">
    <property type="entry name" value="ATPase_AAA_core"/>
</dbReference>
<accession>A0AAV8XLW1</accession>
<dbReference type="PANTHER" id="PTHR14690">
    <property type="entry name" value="IQ MOTIF CONTAINING WITH AAA DOMAIN 1"/>
    <property type="match status" value="1"/>
</dbReference>
<feature type="domain" description="ATPase AAA-type core" evidence="2">
    <location>
        <begin position="617"/>
        <end position="750"/>
    </location>
</feature>
<organism evidence="3 4">
    <name type="scientific">Aromia moschata</name>
    <dbReference type="NCBI Taxonomy" id="1265417"/>
    <lineage>
        <taxon>Eukaryota</taxon>
        <taxon>Metazoa</taxon>
        <taxon>Ecdysozoa</taxon>
        <taxon>Arthropoda</taxon>
        <taxon>Hexapoda</taxon>
        <taxon>Insecta</taxon>
        <taxon>Pterygota</taxon>
        <taxon>Neoptera</taxon>
        <taxon>Endopterygota</taxon>
        <taxon>Coleoptera</taxon>
        <taxon>Polyphaga</taxon>
        <taxon>Cucujiformia</taxon>
        <taxon>Chrysomeloidea</taxon>
        <taxon>Cerambycidae</taxon>
        <taxon>Cerambycinae</taxon>
        <taxon>Callichromatini</taxon>
        <taxon>Aromia</taxon>
    </lineage>
</organism>
<feature type="compositionally biased region" description="Basic and acidic residues" evidence="1">
    <location>
        <begin position="115"/>
        <end position="125"/>
    </location>
</feature>
<gene>
    <name evidence="3" type="ORF">NQ318_010418</name>
</gene>
<feature type="region of interest" description="Disordered" evidence="1">
    <location>
        <begin position="365"/>
        <end position="411"/>
    </location>
</feature>
<proteinExistence type="predicted"/>
<sequence>MAQPQKRNTIRKLMDAATIRLCELNEELREIDISEYHYVDGELIELKLVPYDVEIIHPALMYPRPIDIEDMWRKLKSGEKIYVPPPPPPPPPEEPAEGEGKVDENVPGASQEGGGEVKEGDETKGTEQATEASGGAEGGGTEKGGAEGEAAVSESEAQKKKEKKTKKAERPKETPQFGVEEKELTQEELEEIQKKKVLTEMVKLIQSAERGRQERLYYAEKSYTVIQSKRLAADPTLKPPEPPKADVAKAAALQIQKVWRGHAAREWVRQKEDQRRLLIGMSEPSWRSKEEFEKLEKHLNKRRSYRDERIREYVETIDSEKARILRVVAPGLMEDIGDEIREWFHEFYDRIKLFPPFPTEEEGGTVLVVRGSRKKKREKEKSKGKDKKAEKEKRKKEKLKAKQDAKKQKEAEKKLKAAEALRKKKMKEKGEYEYDYLDTISAPLYNEGIKEHMEIWDQIDDFENPLEKPYTYMITDQECYETQLEVRKQVDELMRIELDLLQYALEVDKMRAKGKKGKPKQKKKKKPKKKKGKKGKKDPTGNRTTEDLFQELFDNGIIRTYPTVRLTEYQGDFSFKNYELRNMEFDPPATLLDVRQAVILNCIMPLGVQTMKKPKSVLIAGPRQSGKHLLANAIFTETKCVLFDLSPENTANKYMGAKGMKLLIHLISKMSRILAPSIIYFDAAEKIFYKKVPKDERQLDPKRIGKKLFKGIVKTITPEDRVLVLGITKQPWAAQAAKLKKAFERNILIPRPDYGSVYLYWQQLLMSYHGVDRNFNLTCLATVTLNYPLPDIKKAVEKILTPRRLIQLKYKPLQPDEIFEVFVSEGIEPITEKEYLKFLKWYNKTPLGKDRVIFNKNAEIKREAERKKKEKEDSKKK</sequence>
<dbReference type="InterPro" id="IPR027417">
    <property type="entry name" value="P-loop_NTPase"/>
</dbReference>
<comment type="caution">
    <text evidence="3">The sequence shown here is derived from an EMBL/GenBank/DDBJ whole genome shotgun (WGS) entry which is preliminary data.</text>
</comment>
<dbReference type="InterPro" id="IPR052267">
    <property type="entry name" value="N-DRC_Component"/>
</dbReference>
<evidence type="ECO:0000313" key="3">
    <source>
        <dbReference type="EMBL" id="KAJ8939867.1"/>
    </source>
</evidence>
<dbReference type="Gene3D" id="1.20.5.190">
    <property type="match status" value="1"/>
</dbReference>
<dbReference type="AlphaFoldDB" id="A0AAV8XLW1"/>
<feature type="compositionally biased region" description="Basic and acidic residues" evidence="1">
    <location>
        <begin position="400"/>
        <end position="411"/>
    </location>
</feature>
<dbReference type="PANTHER" id="PTHR14690:SF9">
    <property type="entry name" value="GH08353P"/>
    <property type="match status" value="1"/>
</dbReference>
<evidence type="ECO:0000256" key="1">
    <source>
        <dbReference type="SAM" id="MobiDB-lite"/>
    </source>
</evidence>
<protein>
    <recommendedName>
        <fullName evidence="2">ATPase AAA-type core domain-containing protein</fullName>
    </recommendedName>
</protein>
<dbReference type="EMBL" id="JAPWTK010000461">
    <property type="protein sequence ID" value="KAJ8939867.1"/>
    <property type="molecule type" value="Genomic_DNA"/>
</dbReference>
<evidence type="ECO:0000313" key="4">
    <source>
        <dbReference type="Proteomes" id="UP001162162"/>
    </source>
</evidence>
<dbReference type="PROSITE" id="PS50096">
    <property type="entry name" value="IQ"/>
    <property type="match status" value="1"/>
</dbReference>
<dbReference type="Gene3D" id="3.40.50.300">
    <property type="entry name" value="P-loop containing nucleotide triphosphate hydrolases"/>
    <property type="match status" value="1"/>
</dbReference>
<feature type="compositionally biased region" description="Basic and acidic residues" evidence="1">
    <location>
        <begin position="168"/>
        <end position="183"/>
    </location>
</feature>
<dbReference type="Proteomes" id="UP001162162">
    <property type="component" value="Unassembled WGS sequence"/>
</dbReference>
<feature type="compositionally biased region" description="Basic and acidic residues" evidence="1">
    <location>
        <begin position="379"/>
        <end position="392"/>
    </location>
</feature>
<name>A0AAV8XLW1_9CUCU</name>
<feature type="region of interest" description="Disordered" evidence="1">
    <location>
        <begin position="79"/>
        <end position="183"/>
    </location>
</feature>